<evidence type="ECO:0000313" key="2">
    <source>
        <dbReference type="Proteomes" id="UP000614721"/>
    </source>
</evidence>
<protein>
    <submittedName>
        <fullName evidence="1">Uncharacterized protein</fullName>
    </submittedName>
</protein>
<sequence length="134" mass="16102">MTEDYDLINIIKNNTWNAPWLDFSIFHYEKEKLIIVASDDFSYYHNMEIRIDFPVYVQGYMEWSSDISDDFIRANIGLNEDDIKNNAINSLTFFSEDKQMFTIVAKSFSVNFDTVFYYKRENLLPQQRLAYWVK</sequence>
<proteinExistence type="predicted"/>
<dbReference type="Proteomes" id="UP000614721">
    <property type="component" value="Unassembled WGS sequence"/>
</dbReference>
<dbReference type="RefSeq" id="WP_196567649.1">
    <property type="nucleotide sequence ID" value="NZ_JADRYY010000019.1"/>
</dbReference>
<accession>A0ABS0IX01</accession>
<organism evidence="1 2">
    <name type="scientific">Proteus alimentorum</name>
    <dbReference type="NCBI Taxonomy" id="1973495"/>
    <lineage>
        <taxon>Bacteria</taxon>
        <taxon>Pseudomonadati</taxon>
        <taxon>Pseudomonadota</taxon>
        <taxon>Gammaproteobacteria</taxon>
        <taxon>Enterobacterales</taxon>
        <taxon>Morganellaceae</taxon>
        <taxon>Proteus</taxon>
    </lineage>
</organism>
<gene>
    <name evidence="1" type="ORF">I4902_14940</name>
</gene>
<evidence type="ECO:0000313" key="1">
    <source>
        <dbReference type="EMBL" id="MBG2880557.1"/>
    </source>
</evidence>
<reference evidence="1 2" key="1">
    <citation type="submission" date="2020-11" db="EMBL/GenBank/DDBJ databases">
        <title>Enhanced detection system for hospital associated transmission using whole genome sequencing surveillance.</title>
        <authorList>
            <person name="Harrison L.H."/>
            <person name="Van Tyne D."/>
            <person name="Marsh J.W."/>
            <person name="Griffith M.P."/>
            <person name="Snyder D.J."/>
            <person name="Cooper V.S."/>
            <person name="Mustapha M."/>
        </authorList>
    </citation>
    <scope>NUCLEOTIDE SEQUENCE [LARGE SCALE GENOMIC DNA]</scope>
    <source>
        <strain evidence="1 2">PR00075</strain>
    </source>
</reference>
<dbReference type="EMBL" id="JADSJP010000029">
    <property type="protein sequence ID" value="MBG2880557.1"/>
    <property type="molecule type" value="Genomic_DNA"/>
</dbReference>
<keyword evidence="2" id="KW-1185">Reference proteome</keyword>
<comment type="caution">
    <text evidence="1">The sequence shown here is derived from an EMBL/GenBank/DDBJ whole genome shotgun (WGS) entry which is preliminary data.</text>
</comment>
<name>A0ABS0IX01_9GAMM</name>